<evidence type="ECO:0000313" key="3">
    <source>
        <dbReference type="EMBL" id="CAK9005290.1"/>
    </source>
</evidence>
<evidence type="ECO:0000259" key="2">
    <source>
        <dbReference type="PROSITE" id="PS50290"/>
    </source>
</evidence>
<dbReference type="InterPro" id="IPR011009">
    <property type="entry name" value="Kinase-like_dom_sf"/>
</dbReference>
<evidence type="ECO:0000256" key="1">
    <source>
        <dbReference type="SAM" id="MobiDB-lite"/>
    </source>
</evidence>
<evidence type="ECO:0000313" key="4">
    <source>
        <dbReference type="Proteomes" id="UP001642464"/>
    </source>
</evidence>
<dbReference type="EMBL" id="CAXAMM010004903">
    <property type="protein sequence ID" value="CAK9005290.1"/>
    <property type="molecule type" value="Genomic_DNA"/>
</dbReference>
<organism evidence="3 4">
    <name type="scientific">Durusdinium trenchii</name>
    <dbReference type="NCBI Taxonomy" id="1381693"/>
    <lineage>
        <taxon>Eukaryota</taxon>
        <taxon>Sar</taxon>
        <taxon>Alveolata</taxon>
        <taxon>Dinophyceae</taxon>
        <taxon>Suessiales</taxon>
        <taxon>Symbiodiniaceae</taxon>
        <taxon>Durusdinium</taxon>
    </lineage>
</organism>
<protein>
    <submittedName>
        <fullName evidence="3">5-bisphosphate 3-kinase catalytic subunit gamma isoform</fullName>
    </submittedName>
</protein>
<sequence>MDGDGPLPALKLPERLYDEGPLDPPQAEPRTLLQLHPELLQTLSEAPAGKVFTFPGWLDFGSHACSVKLEKIFHSASNARLLHLQPGDRRVILKFTDLHQEAAIMAALRRMNECWRALDIRVCGQLVQTVTYGIDPLMDAAGLVEAVADCWNLRELAQESSQRHLRILQRLPDPTSQDLLAASTVAYLTSGYALGLR</sequence>
<dbReference type="SUPFAM" id="SSF56112">
    <property type="entry name" value="Protein kinase-like (PK-like)"/>
    <property type="match status" value="1"/>
</dbReference>
<gene>
    <name evidence="3" type="ORF">SCF082_LOCUS8536</name>
</gene>
<feature type="domain" description="PI3K/PI4K catalytic" evidence="2">
    <location>
        <begin position="66"/>
        <end position="197"/>
    </location>
</feature>
<feature type="non-terminal residue" evidence="3">
    <location>
        <position position="197"/>
    </location>
</feature>
<reference evidence="3 4" key="1">
    <citation type="submission" date="2024-02" db="EMBL/GenBank/DDBJ databases">
        <authorList>
            <person name="Chen Y."/>
            <person name="Shah S."/>
            <person name="Dougan E. K."/>
            <person name="Thang M."/>
            <person name="Chan C."/>
        </authorList>
    </citation>
    <scope>NUCLEOTIDE SEQUENCE [LARGE SCALE GENOMIC DNA]</scope>
</reference>
<comment type="caution">
    <text evidence="3">The sequence shown here is derived from an EMBL/GenBank/DDBJ whole genome shotgun (WGS) entry which is preliminary data.</text>
</comment>
<dbReference type="PROSITE" id="PS50290">
    <property type="entry name" value="PI3_4_KINASE_3"/>
    <property type="match status" value="1"/>
</dbReference>
<keyword evidence="4" id="KW-1185">Reference proteome</keyword>
<proteinExistence type="predicted"/>
<dbReference type="Proteomes" id="UP001642464">
    <property type="component" value="Unassembled WGS sequence"/>
</dbReference>
<dbReference type="InterPro" id="IPR000403">
    <property type="entry name" value="PI3/4_kinase_cat_dom"/>
</dbReference>
<accession>A0ABP0ITI4</accession>
<name>A0ABP0ITI4_9DINO</name>
<feature type="region of interest" description="Disordered" evidence="1">
    <location>
        <begin position="1"/>
        <end position="27"/>
    </location>
</feature>